<dbReference type="InterPro" id="IPR036291">
    <property type="entry name" value="NAD(P)-bd_dom_sf"/>
</dbReference>
<dbReference type="InterPro" id="IPR020843">
    <property type="entry name" value="ER"/>
</dbReference>
<dbReference type="GO" id="GO:0016651">
    <property type="term" value="F:oxidoreductase activity, acting on NAD(P)H"/>
    <property type="evidence" value="ECO:0007669"/>
    <property type="project" value="InterPro"/>
</dbReference>
<name>A0A4S9F9H7_AURPU</name>
<comment type="caution">
    <text evidence="6">The sequence shown here is derived from an EMBL/GenBank/DDBJ whole genome shotgun (WGS) entry which is preliminary data.</text>
</comment>
<dbReference type="SMART" id="SM00829">
    <property type="entry name" value="PKS_ER"/>
    <property type="match status" value="1"/>
</dbReference>
<dbReference type="SUPFAM" id="SSF51735">
    <property type="entry name" value="NAD(P)-binding Rossmann-fold domains"/>
    <property type="match status" value="1"/>
</dbReference>
<keyword evidence="3" id="KW-0521">NADP</keyword>
<comment type="subunit">
    <text evidence="2">Monomer.</text>
</comment>
<evidence type="ECO:0000256" key="4">
    <source>
        <dbReference type="ARBA" id="ARBA00023002"/>
    </source>
</evidence>
<proteinExistence type="inferred from homology"/>
<dbReference type="PANTHER" id="PTHR45348:SF6">
    <property type="entry name" value="TRANS-ENOYL REDUCTASE APDC"/>
    <property type="match status" value="1"/>
</dbReference>
<dbReference type="CDD" id="cd08249">
    <property type="entry name" value="enoyl_reductase_like"/>
    <property type="match status" value="1"/>
</dbReference>
<comment type="similarity">
    <text evidence="1">Belongs to the zinc-containing alcohol dehydrogenase family.</text>
</comment>
<evidence type="ECO:0000259" key="5">
    <source>
        <dbReference type="SMART" id="SM00829"/>
    </source>
</evidence>
<feature type="domain" description="Enoyl reductase (ER)" evidence="5">
    <location>
        <begin position="99"/>
        <end position="435"/>
    </location>
</feature>
<organism evidence="6 7">
    <name type="scientific">Aureobasidium pullulans</name>
    <name type="common">Black yeast</name>
    <name type="synonym">Pullularia pullulans</name>
    <dbReference type="NCBI Taxonomy" id="5580"/>
    <lineage>
        <taxon>Eukaryota</taxon>
        <taxon>Fungi</taxon>
        <taxon>Dikarya</taxon>
        <taxon>Ascomycota</taxon>
        <taxon>Pezizomycotina</taxon>
        <taxon>Dothideomycetes</taxon>
        <taxon>Dothideomycetidae</taxon>
        <taxon>Dothideales</taxon>
        <taxon>Saccotheciaceae</taxon>
        <taxon>Aureobasidium</taxon>
    </lineage>
</organism>
<dbReference type="SUPFAM" id="SSF50129">
    <property type="entry name" value="GroES-like"/>
    <property type="match status" value="1"/>
</dbReference>
<gene>
    <name evidence="6" type="ORF">D6D10_00583</name>
</gene>
<dbReference type="InterPro" id="IPR047122">
    <property type="entry name" value="Trans-enoyl_RdTase-like"/>
</dbReference>
<dbReference type="InterPro" id="IPR011032">
    <property type="entry name" value="GroES-like_sf"/>
</dbReference>
<evidence type="ECO:0000313" key="7">
    <source>
        <dbReference type="Proteomes" id="UP000308953"/>
    </source>
</evidence>
<dbReference type="AlphaFoldDB" id="A0A4S9F9H7"/>
<dbReference type="Proteomes" id="UP000308953">
    <property type="component" value="Unassembled WGS sequence"/>
</dbReference>
<dbReference type="EMBL" id="QZAV01000005">
    <property type="protein sequence ID" value="THX44182.1"/>
    <property type="molecule type" value="Genomic_DNA"/>
</dbReference>
<evidence type="ECO:0000256" key="2">
    <source>
        <dbReference type="ARBA" id="ARBA00011245"/>
    </source>
</evidence>
<accession>A0A4S9F9H7</accession>
<dbReference type="PANTHER" id="PTHR45348">
    <property type="entry name" value="HYPOTHETICAL OXIDOREDUCTASE (EUROFUNG)"/>
    <property type="match status" value="1"/>
</dbReference>
<evidence type="ECO:0000313" key="6">
    <source>
        <dbReference type="EMBL" id="THX44182.1"/>
    </source>
</evidence>
<reference evidence="6 7" key="1">
    <citation type="submission" date="2018-10" db="EMBL/GenBank/DDBJ databases">
        <title>Fifty Aureobasidium pullulans genomes reveal a recombining polyextremotolerant generalist.</title>
        <authorList>
            <person name="Gostincar C."/>
            <person name="Turk M."/>
            <person name="Zajc J."/>
            <person name="Gunde-Cimerman N."/>
        </authorList>
    </citation>
    <scope>NUCLEOTIDE SEQUENCE [LARGE SCALE GENOMIC DNA]</scope>
    <source>
        <strain evidence="6 7">EXF-9785</strain>
    </source>
</reference>
<evidence type="ECO:0000256" key="1">
    <source>
        <dbReference type="ARBA" id="ARBA00008072"/>
    </source>
</evidence>
<evidence type="ECO:0000256" key="3">
    <source>
        <dbReference type="ARBA" id="ARBA00022857"/>
    </source>
</evidence>
<dbReference type="Gene3D" id="3.90.180.10">
    <property type="entry name" value="Medium-chain alcohol dehydrogenases, catalytic domain"/>
    <property type="match status" value="1"/>
</dbReference>
<dbReference type="Gene3D" id="3.40.50.720">
    <property type="entry name" value="NAD(P)-binding Rossmann-like Domain"/>
    <property type="match status" value="1"/>
</dbReference>
<keyword evidence="4" id="KW-0560">Oxidoreductase</keyword>
<dbReference type="Pfam" id="PF08240">
    <property type="entry name" value="ADH_N"/>
    <property type="match status" value="1"/>
</dbReference>
<sequence>MHSYIQMQIGESYVLWSSTANLCGLSWVCLRLLSVRLWGKPRPSGLLEYTRRRQQEYSVQRLPLLPRLTFFFRPLPNSTIKMIARTIDIPLTQKAIIAGPDRNFTVVHDAPVIDLAPNAILVKVHAVALNPVDTKLTGDFVTPGAIFGFDCAGTVVAVGSAVRKRWVIGERVCGSACGMDPERPSGGAFAEYTALPGELALRIPDYMSFEDAATLPTALNTTVLAVFWSMNIPMSLIDKPAEKSFPILVYGGSTSVGTMVIQMLKRPDEADFLRRAGLRPITTCSPKNFDFVKSFGAEAVFDYRSPSCGADIKKYTKNGLGYAIDCITEESSMKICYAAIGRAGGRYIGMDPFPAHVAATRKIVKSDWVVAFRITGMPCNWPAPFTSDADPELSESAIPFFDSVEKLLADGQIKTHPAKVSGGGLEAVIGGVDLLRRKEISAEKLVYTTISEK</sequence>
<protein>
    <submittedName>
        <fullName evidence="6">Putative alcohol dehydrogenase</fullName>
    </submittedName>
</protein>
<dbReference type="InterPro" id="IPR013154">
    <property type="entry name" value="ADH-like_N"/>
</dbReference>